<reference evidence="20" key="2">
    <citation type="submission" date="2025-08" db="UniProtKB">
        <authorList>
            <consortium name="Ensembl"/>
        </authorList>
    </citation>
    <scope>IDENTIFICATION</scope>
    <source>
        <strain evidence="20">Thorbecke</strain>
    </source>
</reference>
<reference evidence="20 21" key="1">
    <citation type="journal article" date="2011" name="Nature">
        <title>A high-resolution map of human evolutionary constraint using 29 mammals.</title>
        <authorList>
            <person name="Lindblad-Toh K."/>
            <person name="Garber M."/>
            <person name="Zuk O."/>
            <person name="Lin M.F."/>
            <person name="Parker B.J."/>
            <person name="Washietl S."/>
            <person name="Kheradpour P."/>
            <person name="Ernst J."/>
            <person name="Jordan G."/>
            <person name="Mauceli E."/>
            <person name="Ward L.D."/>
            <person name="Lowe C.B."/>
            <person name="Holloway A.K."/>
            <person name="Clamp M."/>
            <person name="Gnerre S."/>
            <person name="Alfoldi J."/>
            <person name="Beal K."/>
            <person name="Chang J."/>
            <person name="Clawson H."/>
            <person name="Cuff J."/>
            <person name="Di Palma F."/>
            <person name="Fitzgerald S."/>
            <person name="Flicek P."/>
            <person name="Guttman M."/>
            <person name="Hubisz M.J."/>
            <person name="Jaffe D.B."/>
            <person name="Jungreis I."/>
            <person name="Kent W.J."/>
            <person name="Kostka D."/>
            <person name="Lara M."/>
            <person name="Martins A.L."/>
            <person name="Massingham T."/>
            <person name="Moltke I."/>
            <person name="Raney B.J."/>
            <person name="Rasmussen M.D."/>
            <person name="Robinson J."/>
            <person name="Stark A."/>
            <person name="Vilella A.J."/>
            <person name="Wen J."/>
            <person name="Xie X."/>
            <person name="Zody M.C."/>
            <person name="Baldwin J."/>
            <person name="Bloom T."/>
            <person name="Chin C.W."/>
            <person name="Heiman D."/>
            <person name="Nicol R."/>
            <person name="Nusbaum C."/>
            <person name="Young S."/>
            <person name="Wilkinson J."/>
            <person name="Worley K.C."/>
            <person name="Kovar C.L."/>
            <person name="Muzny D.M."/>
            <person name="Gibbs R.A."/>
            <person name="Cree A."/>
            <person name="Dihn H.H."/>
            <person name="Fowler G."/>
            <person name="Jhangiani S."/>
            <person name="Joshi V."/>
            <person name="Lee S."/>
            <person name="Lewis L.R."/>
            <person name="Nazareth L.V."/>
            <person name="Okwuonu G."/>
            <person name="Santibanez J."/>
            <person name="Warren W.C."/>
            <person name="Mardis E.R."/>
            <person name="Weinstock G.M."/>
            <person name="Wilson R.K."/>
            <person name="Delehaunty K."/>
            <person name="Dooling D."/>
            <person name="Fronik C."/>
            <person name="Fulton L."/>
            <person name="Fulton B."/>
            <person name="Graves T."/>
            <person name="Minx P."/>
            <person name="Sodergren E."/>
            <person name="Birney E."/>
            <person name="Margulies E.H."/>
            <person name="Herrero J."/>
            <person name="Green E.D."/>
            <person name="Haussler D."/>
            <person name="Siepel A."/>
            <person name="Goldman N."/>
            <person name="Pollard K.S."/>
            <person name="Pedersen J.S."/>
            <person name="Lander E.S."/>
            <person name="Kellis M."/>
        </authorList>
    </citation>
    <scope>NUCLEOTIDE SEQUENCE [LARGE SCALE GENOMIC DNA]</scope>
    <source>
        <strain evidence="21">Thorbecke</strain>
    </source>
</reference>
<feature type="compositionally biased region" description="Low complexity" evidence="17">
    <location>
        <begin position="500"/>
        <end position="509"/>
    </location>
</feature>
<keyword evidence="21" id="KW-1185">Reference proteome</keyword>
<keyword evidence="12" id="KW-0325">Glycoprotein</keyword>
<dbReference type="SMR" id="G1TJE2"/>
<dbReference type="GO" id="GO:0005178">
    <property type="term" value="F:integrin binding"/>
    <property type="evidence" value="ECO:0007669"/>
    <property type="project" value="Ensembl"/>
</dbReference>
<keyword evidence="10" id="KW-0472">Membrane</keyword>
<dbReference type="PANTHER" id="PTHR13771:SF17">
    <property type="entry name" value="INTERCELLULAR ADHESION MOLECULE 3"/>
    <property type="match status" value="1"/>
</dbReference>
<keyword evidence="4" id="KW-0812">Transmembrane</keyword>
<evidence type="ECO:0000256" key="11">
    <source>
        <dbReference type="ARBA" id="ARBA00023157"/>
    </source>
</evidence>
<feature type="region of interest" description="Disordered" evidence="17">
    <location>
        <begin position="483"/>
        <end position="540"/>
    </location>
</feature>
<dbReference type="Bgee" id="ENSOCUG00000027745">
    <property type="expression patterns" value="Expressed in blood and 18 other cell types or tissues"/>
</dbReference>
<feature type="compositionally biased region" description="Pro residues" evidence="17">
    <location>
        <begin position="574"/>
        <end position="587"/>
    </location>
</feature>
<evidence type="ECO:0000256" key="8">
    <source>
        <dbReference type="ARBA" id="ARBA00022907"/>
    </source>
</evidence>
<dbReference type="GO" id="GO:0006909">
    <property type="term" value="P:phagocytosis"/>
    <property type="evidence" value="ECO:0007669"/>
    <property type="project" value="UniProtKB-KW"/>
</dbReference>
<comment type="function">
    <text evidence="14">ICAM proteins are ligands for the leukocyte adhesion protein LFA-1 (integrin alpha-L/beta-2). ICAM3 is also a ligand for integrin alpha-D/beta-2. In association with integrin alpha-L/beta-2, contributes to apoptotic neutrophil phagocytosis by macrophages.</text>
</comment>
<evidence type="ECO:0000256" key="12">
    <source>
        <dbReference type="ARBA" id="ARBA00023180"/>
    </source>
</evidence>
<evidence type="ECO:0000313" key="21">
    <source>
        <dbReference type="Proteomes" id="UP000001811"/>
    </source>
</evidence>
<dbReference type="SMART" id="SM00409">
    <property type="entry name" value="IG"/>
    <property type="match status" value="2"/>
</dbReference>
<dbReference type="PRINTS" id="PR01472">
    <property type="entry name" value="ICAMVCAM1"/>
</dbReference>
<dbReference type="HOGENOM" id="CLU_036160_1_1_1"/>
<dbReference type="PRINTS" id="PR01473">
    <property type="entry name" value="ICAM"/>
</dbReference>
<evidence type="ECO:0000256" key="15">
    <source>
        <dbReference type="ARBA" id="ARBA00063734"/>
    </source>
</evidence>
<dbReference type="FunFam" id="2.60.40.10:FF:002232">
    <property type="entry name" value="Intercellular adhesion molecule 3"/>
    <property type="match status" value="1"/>
</dbReference>
<dbReference type="eggNOG" id="ENOG502RZRA">
    <property type="taxonomic scope" value="Eukaryota"/>
</dbReference>
<dbReference type="GO" id="GO:0005886">
    <property type="term" value="C:plasma membrane"/>
    <property type="evidence" value="ECO:0007669"/>
    <property type="project" value="TreeGrafter"/>
</dbReference>
<dbReference type="Pfam" id="PF21146">
    <property type="entry name" value="ICAM1_3_5_D2"/>
    <property type="match status" value="1"/>
</dbReference>
<evidence type="ECO:0000256" key="6">
    <source>
        <dbReference type="ARBA" id="ARBA00022737"/>
    </source>
</evidence>
<evidence type="ECO:0000256" key="9">
    <source>
        <dbReference type="ARBA" id="ARBA00022989"/>
    </source>
</evidence>
<dbReference type="InParanoid" id="G1TJE2"/>
<evidence type="ECO:0000256" key="5">
    <source>
        <dbReference type="ARBA" id="ARBA00022729"/>
    </source>
</evidence>
<feature type="region of interest" description="Disordered" evidence="17">
    <location>
        <begin position="571"/>
        <end position="628"/>
    </location>
</feature>
<evidence type="ECO:0000313" key="20">
    <source>
        <dbReference type="Ensembl" id="ENSOCUP00000017069.2"/>
    </source>
</evidence>
<evidence type="ECO:0000256" key="4">
    <source>
        <dbReference type="ARBA" id="ARBA00022692"/>
    </source>
</evidence>
<accession>G1TJE2</accession>
<keyword evidence="6" id="KW-0677">Repeat</keyword>
<dbReference type="InterPro" id="IPR013768">
    <property type="entry name" value="ICAM_N"/>
</dbReference>
<evidence type="ECO:0000256" key="10">
    <source>
        <dbReference type="ARBA" id="ARBA00023136"/>
    </source>
</evidence>
<dbReference type="InterPro" id="IPR048679">
    <property type="entry name" value="ICAM1_3_5_D2"/>
</dbReference>
<reference evidence="20" key="3">
    <citation type="submission" date="2025-09" db="UniProtKB">
        <authorList>
            <consortium name="Ensembl"/>
        </authorList>
    </citation>
    <scope>IDENTIFICATION</scope>
    <source>
        <strain evidence="20">Thorbecke</strain>
    </source>
</reference>
<keyword evidence="5 18" id="KW-0732">Signal</keyword>
<dbReference type="InterPro" id="IPR036179">
    <property type="entry name" value="Ig-like_dom_sf"/>
</dbReference>
<gene>
    <name evidence="20" type="primary">ICAM3</name>
</gene>
<dbReference type="Gene3D" id="2.60.40.10">
    <property type="entry name" value="Immunoglobulins"/>
    <property type="match status" value="5"/>
</dbReference>
<evidence type="ECO:0000256" key="7">
    <source>
        <dbReference type="ARBA" id="ARBA00022889"/>
    </source>
</evidence>
<dbReference type="FunFam" id="2.60.40.10:FF:000459">
    <property type="entry name" value="Intercellular adhesion molecule 1"/>
    <property type="match status" value="1"/>
</dbReference>
<keyword evidence="13" id="KW-0393">Immunoglobulin domain</keyword>
<dbReference type="GeneTree" id="ENSGT00940000159005"/>
<keyword evidence="3" id="KW-0597">Phosphoprotein</keyword>
<dbReference type="FunFam" id="2.60.40.10:FF:000648">
    <property type="entry name" value="Intercellular adhesion molecule 1"/>
    <property type="match status" value="1"/>
</dbReference>
<dbReference type="FunFam" id="2.60.40.10:FF:000338">
    <property type="entry name" value="intercellular adhesion molecule 5"/>
    <property type="match status" value="1"/>
</dbReference>
<feature type="chain" id="PRO_5023810426" description="Intercellular adhesion molecule 3" evidence="18">
    <location>
        <begin position="24"/>
        <end position="628"/>
    </location>
</feature>
<dbReference type="Pfam" id="PF03921">
    <property type="entry name" value="ICAM_N"/>
    <property type="match status" value="1"/>
</dbReference>
<organism evidence="20 21">
    <name type="scientific">Oryctolagus cuniculus</name>
    <name type="common">Rabbit</name>
    <dbReference type="NCBI Taxonomy" id="9986"/>
    <lineage>
        <taxon>Eukaryota</taxon>
        <taxon>Metazoa</taxon>
        <taxon>Chordata</taxon>
        <taxon>Craniata</taxon>
        <taxon>Vertebrata</taxon>
        <taxon>Euteleostomi</taxon>
        <taxon>Mammalia</taxon>
        <taxon>Eutheria</taxon>
        <taxon>Euarchontoglires</taxon>
        <taxon>Glires</taxon>
        <taxon>Lagomorpha</taxon>
        <taxon>Leporidae</taxon>
        <taxon>Oryctolagus</taxon>
    </lineage>
</organism>
<dbReference type="GO" id="GO:0098609">
    <property type="term" value="P:cell-cell adhesion"/>
    <property type="evidence" value="ECO:0007669"/>
    <property type="project" value="InterPro"/>
</dbReference>
<evidence type="ECO:0000256" key="13">
    <source>
        <dbReference type="ARBA" id="ARBA00023319"/>
    </source>
</evidence>
<dbReference type="InterPro" id="IPR003987">
    <property type="entry name" value="ICAM_VCAM_N"/>
</dbReference>
<comment type="subunit">
    <text evidence="15">Interacts with moesin/MSN.</text>
</comment>
<evidence type="ECO:0000256" key="17">
    <source>
        <dbReference type="SAM" id="MobiDB-lite"/>
    </source>
</evidence>
<dbReference type="Proteomes" id="UP000001811">
    <property type="component" value="Unplaced"/>
</dbReference>
<dbReference type="SUPFAM" id="SSF48726">
    <property type="entry name" value="Immunoglobulin"/>
    <property type="match status" value="5"/>
</dbReference>
<evidence type="ECO:0000256" key="3">
    <source>
        <dbReference type="ARBA" id="ARBA00022553"/>
    </source>
</evidence>
<proteinExistence type="inferred from homology"/>
<comment type="similarity">
    <text evidence="2">Belongs to the immunoglobulin superfamily. ICAM family.</text>
</comment>
<dbReference type="Ensembl" id="ENSOCUT00000028143.2">
    <property type="protein sequence ID" value="ENSOCUP00000017069.2"/>
    <property type="gene ID" value="ENSOCUG00000027745.2"/>
</dbReference>
<keyword evidence="7" id="KW-0130">Cell adhesion</keyword>
<evidence type="ECO:0000259" key="19">
    <source>
        <dbReference type="SMART" id="SM00409"/>
    </source>
</evidence>
<dbReference type="STRING" id="9986.ENSOCUP00000017069"/>
<feature type="domain" description="Immunoglobulin" evidence="19">
    <location>
        <begin position="402"/>
        <end position="471"/>
    </location>
</feature>
<dbReference type="InterPro" id="IPR003599">
    <property type="entry name" value="Ig_sub"/>
</dbReference>
<dbReference type="FunFam" id="2.60.40.10:FF:000194">
    <property type="entry name" value="Intercellular adhesion molecule 1"/>
    <property type="match status" value="1"/>
</dbReference>
<dbReference type="InterPro" id="IPR003988">
    <property type="entry name" value="ICAM"/>
</dbReference>
<feature type="signal peptide" evidence="18">
    <location>
        <begin position="1"/>
        <end position="23"/>
    </location>
</feature>
<keyword evidence="8" id="KW-0581">Phagocytosis</keyword>
<comment type="subcellular location">
    <subcellularLocation>
        <location evidence="1">Membrane</location>
        <topology evidence="1">Single-pass type I membrane protein</topology>
    </subcellularLocation>
</comment>
<feature type="domain" description="Immunoglobulin" evidence="19">
    <location>
        <begin position="315"/>
        <end position="391"/>
    </location>
</feature>
<evidence type="ECO:0000256" key="2">
    <source>
        <dbReference type="ARBA" id="ARBA00005925"/>
    </source>
</evidence>
<evidence type="ECO:0000256" key="16">
    <source>
        <dbReference type="ARBA" id="ARBA00069855"/>
    </source>
</evidence>
<dbReference type="PANTHER" id="PTHR13771">
    <property type="entry name" value="INTERCELLULAR ADHESION MOLECULE"/>
    <property type="match status" value="1"/>
</dbReference>
<sequence length="628" mass="66507">MAPSGACWILLLCGCLLPPGVQGQEFPLRVEPRDPVLRAGASLLVNCSTDCPDSDLITLETLLSKELVGQGQGWVAFLLSGASDDSQVLCSGYCNGSQMTSTSHITVYEFPERVELAPLPPWQPVGEDLTLRCQVVGGQPRARLSVLLLRGEEELSRQPALGEPVEVTATVRADRSDHGANFSCVTELDLRPLGLELFKNVSAPRQLQTFVLPLTPPSLAVFPLLEVGTSWPVVCHLSGLFPASAAQVRLALGDQMLNPQVTRDGDALNATAIVTERSGHEGAREVVCSVTLAGRSREARKNVTVYSFLGPFLNLSEPIATEGSSVTVTCTAGARVQLVLDGVRAAAPGQPVHLQLNATERDDGRSFSCGATLQVDGHFVHRNRSARLRVLYGPRIDRATCPQHVAWRERTTHVLHCEARGNPAPQLRCLQEGSRREVPVGVPFLVQLNYSGTYRCQAASPRGTDTLVVVMDVQGDHRRWDGGCPQGPDGRAQVSMSPTSRAGRFSRVGAGSGRARERGGGCGQRDPCEPPLPAPARAPAGRPHLEFIAAAAGKGRSAGRGKLGAEAAALPRPLRFPVPSPGTPPNPAGSLGSRRGRPGHADAKASPARVGTRAGLASCDSLMGSAGR</sequence>
<dbReference type="InterPro" id="IPR013783">
    <property type="entry name" value="Ig-like_fold"/>
</dbReference>
<evidence type="ECO:0000256" key="1">
    <source>
        <dbReference type="ARBA" id="ARBA00004479"/>
    </source>
</evidence>
<evidence type="ECO:0000256" key="14">
    <source>
        <dbReference type="ARBA" id="ARBA00059474"/>
    </source>
</evidence>
<keyword evidence="11" id="KW-1015">Disulfide bond</keyword>
<keyword evidence="9" id="KW-1133">Transmembrane helix</keyword>
<protein>
    <recommendedName>
        <fullName evidence="16">Intercellular adhesion molecule 3</fullName>
    </recommendedName>
</protein>
<evidence type="ECO:0000256" key="18">
    <source>
        <dbReference type="SAM" id="SignalP"/>
    </source>
</evidence>
<dbReference type="AlphaFoldDB" id="G1TJE2"/>
<name>G1TJE2_RABIT</name>
<dbReference type="InterPro" id="IPR047012">
    <property type="entry name" value="ICAM_VCAM"/>
</dbReference>